<evidence type="ECO:0000256" key="3">
    <source>
        <dbReference type="ARBA" id="ARBA00022525"/>
    </source>
</evidence>
<dbReference type="EMBL" id="JBFCZG010000007">
    <property type="protein sequence ID" value="KAL3420252.1"/>
    <property type="molecule type" value="Genomic_DNA"/>
</dbReference>
<gene>
    <name evidence="5" type="ORF">PVAG01_08751</name>
</gene>
<dbReference type="Gene3D" id="2.40.40.10">
    <property type="entry name" value="RlpA-like domain"/>
    <property type="match status" value="1"/>
</dbReference>
<dbReference type="InterPro" id="IPR036908">
    <property type="entry name" value="RlpA-like_sf"/>
</dbReference>
<reference evidence="5 6" key="1">
    <citation type="submission" date="2024-06" db="EMBL/GenBank/DDBJ databases">
        <title>Complete genome of Phlyctema vagabunda strain 19-DSS-EL-015.</title>
        <authorList>
            <person name="Fiorenzani C."/>
        </authorList>
    </citation>
    <scope>NUCLEOTIDE SEQUENCE [LARGE SCALE GENOMIC DNA]</scope>
    <source>
        <strain evidence="5 6">19-DSS-EL-015</strain>
    </source>
</reference>
<keyword evidence="3" id="KW-0964">Secreted</keyword>
<dbReference type="SUPFAM" id="SSF50685">
    <property type="entry name" value="Barwin-like endoglucanases"/>
    <property type="match status" value="1"/>
</dbReference>
<name>A0ABR4PAF9_9HELO</name>
<accession>A0ABR4PAF9</accession>
<keyword evidence="4" id="KW-0732">Signal</keyword>
<keyword evidence="6" id="KW-1185">Reference proteome</keyword>
<proteinExistence type="inferred from homology"/>
<evidence type="ECO:0000256" key="2">
    <source>
        <dbReference type="ARBA" id="ARBA00010421"/>
    </source>
</evidence>
<evidence type="ECO:0000313" key="5">
    <source>
        <dbReference type="EMBL" id="KAL3420252.1"/>
    </source>
</evidence>
<dbReference type="Pfam" id="PF07249">
    <property type="entry name" value="Cerato-platanin"/>
    <property type="match status" value="1"/>
</dbReference>
<dbReference type="Proteomes" id="UP001629113">
    <property type="component" value="Unassembled WGS sequence"/>
</dbReference>
<organism evidence="5 6">
    <name type="scientific">Phlyctema vagabunda</name>
    <dbReference type="NCBI Taxonomy" id="108571"/>
    <lineage>
        <taxon>Eukaryota</taxon>
        <taxon>Fungi</taxon>
        <taxon>Dikarya</taxon>
        <taxon>Ascomycota</taxon>
        <taxon>Pezizomycotina</taxon>
        <taxon>Leotiomycetes</taxon>
        <taxon>Helotiales</taxon>
        <taxon>Dermateaceae</taxon>
        <taxon>Phlyctema</taxon>
    </lineage>
</organism>
<dbReference type="InterPro" id="IPR010829">
    <property type="entry name" value="Cerato-platanin"/>
</dbReference>
<evidence type="ECO:0000256" key="4">
    <source>
        <dbReference type="SAM" id="SignalP"/>
    </source>
</evidence>
<dbReference type="CDD" id="cd22778">
    <property type="entry name" value="DPBB_CEPL-like"/>
    <property type="match status" value="1"/>
</dbReference>
<evidence type="ECO:0000313" key="6">
    <source>
        <dbReference type="Proteomes" id="UP001629113"/>
    </source>
</evidence>
<comment type="caution">
    <text evidence="5">The sequence shown here is derived from an EMBL/GenBank/DDBJ whole genome shotgun (WGS) entry which is preliminary data.</text>
</comment>
<protein>
    <submittedName>
        <fullName evidence="5">Cerato-platanin</fullName>
    </submittedName>
</protein>
<comment type="subcellular location">
    <subcellularLocation>
        <location evidence="1">Secreted</location>
    </subcellularLocation>
</comment>
<evidence type="ECO:0000256" key="1">
    <source>
        <dbReference type="ARBA" id="ARBA00004613"/>
    </source>
</evidence>
<feature type="chain" id="PRO_5045989140" evidence="4">
    <location>
        <begin position="21"/>
        <end position="139"/>
    </location>
</feature>
<comment type="similarity">
    <text evidence="2">Belongs to the cerato-platanin family.</text>
</comment>
<sequence>MQFSTITSALFAVFATTATAITVSYDTGYDDAGRSLGVVSCSDGSNGLLTKGYTTQGSLPSYPYIGGASTIAGWNSASCGKCYTLSYNGRSINVLAIDHAGEGFNIAQAGLDALTGGQAAAVGRIDATWTEVASSVCGL</sequence>
<feature type="signal peptide" evidence="4">
    <location>
        <begin position="1"/>
        <end position="20"/>
    </location>
</feature>